<evidence type="ECO:0000313" key="3">
    <source>
        <dbReference type="Proteomes" id="UP000265520"/>
    </source>
</evidence>
<sequence length="89" mass="9377">NMVDFAEELLKIVADQKGPKQGKKKVKSRASTVLGQSRPVGSSSPGGASSSLGAANTGSPVVRQPPPKRQREEDPVIDLDALEQPFVLP</sequence>
<organism evidence="2 3">
    <name type="scientific">Trifolium medium</name>
    <dbReference type="NCBI Taxonomy" id="97028"/>
    <lineage>
        <taxon>Eukaryota</taxon>
        <taxon>Viridiplantae</taxon>
        <taxon>Streptophyta</taxon>
        <taxon>Embryophyta</taxon>
        <taxon>Tracheophyta</taxon>
        <taxon>Spermatophyta</taxon>
        <taxon>Magnoliopsida</taxon>
        <taxon>eudicotyledons</taxon>
        <taxon>Gunneridae</taxon>
        <taxon>Pentapetalae</taxon>
        <taxon>rosids</taxon>
        <taxon>fabids</taxon>
        <taxon>Fabales</taxon>
        <taxon>Fabaceae</taxon>
        <taxon>Papilionoideae</taxon>
        <taxon>50 kb inversion clade</taxon>
        <taxon>NPAAA clade</taxon>
        <taxon>Hologalegina</taxon>
        <taxon>IRL clade</taxon>
        <taxon>Trifolieae</taxon>
        <taxon>Trifolium</taxon>
    </lineage>
</organism>
<name>A0A392RJL0_9FABA</name>
<dbReference type="EMBL" id="LXQA010237280">
    <property type="protein sequence ID" value="MCI36778.1"/>
    <property type="molecule type" value="Genomic_DNA"/>
</dbReference>
<evidence type="ECO:0000256" key="1">
    <source>
        <dbReference type="SAM" id="MobiDB-lite"/>
    </source>
</evidence>
<feature type="non-terminal residue" evidence="2">
    <location>
        <position position="89"/>
    </location>
</feature>
<protein>
    <submittedName>
        <fullName evidence="2">Uncharacterized protein</fullName>
    </submittedName>
</protein>
<feature type="region of interest" description="Disordered" evidence="1">
    <location>
        <begin position="16"/>
        <end position="89"/>
    </location>
</feature>
<accession>A0A392RJL0</accession>
<proteinExistence type="predicted"/>
<evidence type="ECO:0000313" key="2">
    <source>
        <dbReference type="EMBL" id="MCI36778.1"/>
    </source>
</evidence>
<feature type="compositionally biased region" description="Low complexity" evidence="1">
    <location>
        <begin position="41"/>
        <end position="62"/>
    </location>
</feature>
<dbReference type="AlphaFoldDB" id="A0A392RJL0"/>
<keyword evidence="3" id="KW-1185">Reference proteome</keyword>
<comment type="caution">
    <text evidence="2">The sequence shown here is derived from an EMBL/GenBank/DDBJ whole genome shotgun (WGS) entry which is preliminary data.</text>
</comment>
<reference evidence="2 3" key="1">
    <citation type="journal article" date="2018" name="Front. Plant Sci.">
        <title>Red Clover (Trifolium pratense) and Zigzag Clover (T. medium) - A Picture of Genomic Similarities and Differences.</title>
        <authorList>
            <person name="Dluhosova J."/>
            <person name="Istvanek J."/>
            <person name="Nedelnik J."/>
            <person name="Repkova J."/>
        </authorList>
    </citation>
    <scope>NUCLEOTIDE SEQUENCE [LARGE SCALE GENOMIC DNA]</scope>
    <source>
        <strain evidence="3">cv. 10/8</strain>
        <tissue evidence="2">Leaf</tissue>
    </source>
</reference>
<feature type="non-terminal residue" evidence="2">
    <location>
        <position position="1"/>
    </location>
</feature>
<dbReference type="Proteomes" id="UP000265520">
    <property type="component" value="Unassembled WGS sequence"/>
</dbReference>